<dbReference type="RefSeq" id="WP_156272487.1">
    <property type="nucleotide sequence ID" value="NZ_CP046244.1"/>
</dbReference>
<proteinExistence type="inferred from homology"/>
<keyword evidence="5 6" id="KW-0687">Ribonucleoprotein</keyword>
<dbReference type="HAMAP" id="MF_01365_B">
    <property type="entry name" value="Ribosomal_uL6_B"/>
    <property type="match status" value="1"/>
</dbReference>
<sequence>MSRIGRKPVQVPAGVEVSIDGNTVTVKGPRGKLTRQFPAEITISREGDVLEVSRPSDAKPHRALHGLSRALLQNMVDGVTKGFQKSLELVGVGYRAAKQGNKLVLTVGYSHPVEIVPGEGLEIEVPAPNKIIVKGIDKEAVGALAANIRDVRRPEPYKGKGIKYEDEYIRRKVGKTGAKGGAKGGKK</sequence>
<dbReference type="OrthoDB" id="9805007at2"/>
<comment type="subunit">
    <text evidence="6">Part of the 50S ribosomal subunit.</text>
</comment>
<dbReference type="InterPro" id="IPR019906">
    <property type="entry name" value="Ribosomal_uL6_bac-type"/>
</dbReference>
<dbReference type="PIRSF" id="PIRSF002162">
    <property type="entry name" value="Ribosomal_L6"/>
    <property type="match status" value="1"/>
</dbReference>
<dbReference type="InterPro" id="IPR036789">
    <property type="entry name" value="Ribosomal_uL6-like_a/b-dom_sf"/>
</dbReference>
<dbReference type="PANTHER" id="PTHR11655:SF14">
    <property type="entry name" value="LARGE RIBOSOMAL SUBUNIT PROTEIN UL6M"/>
    <property type="match status" value="1"/>
</dbReference>
<dbReference type="NCBIfam" id="TIGR03654">
    <property type="entry name" value="L6_bact"/>
    <property type="match status" value="1"/>
</dbReference>
<evidence type="ECO:0000313" key="11">
    <source>
        <dbReference type="Proteomes" id="UP000425916"/>
    </source>
</evidence>
<keyword evidence="11" id="KW-1185">Reference proteome</keyword>
<evidence type="ECO:0000256" key="6">
    <source>
        <dbReference type="HAMAP-Rule" id="MF_01365"/>
    </source>
</evidence>
<gene>
    <name evidence="6 10" type="primary">rplF</name>
    <name evidence="10" type="ORF">MGLY_11670</name>
</gene>
<name>A0A6I5ZPC3_9FIRM</name>
<evidence type="ECO:0000259" key="9">
    <source>
        <dbReference type="Pfam" id="PF00347"/>
    </source>
</evidence>
<keyword evidence="3 6" id="KW-0694">RNA-binding</keyword>
<dbReference type="InterPro" id="IPR020040">
    <property type="entry name" value="Ribosomal_uL6_a/b-dom"/>
</dbReference>
<dbReference type="FunFam" id="3.90.930.12:FF:000001">
    <property type="entry name" value="50S ribosomal protein L6"/>
    <property type="match status" value="1"/>
</dbReference>
<protein>
    <recommendedName>
        <fullName evidence="6">Large ribosomal subunit protein uL6</fullName>
    </recommendedName>
</protein>
<evidence type="ECO:0000256" key="2">
    <source>
        <dbReference type="ARBA" id="ARBA00022730"/>
    </source>
</evidence>
<dbReference type="FunFam" id="3.90.930.12:FF:000002">
    <property type="entry name" value="50S ribosomal protein L6"/>
    <property type="match status" value="1"/>
</dbReference>
<feature type="domain" description="Large ribosomal subunit protein uL6 alpha-beta" evidence="9">
    <location>
        <begin position="11"/>
        <end position="82"/>
    </location>
</feature>
<dbReference type="PANTHER" id="PTHR11655">
    <property type="entry name" value="60S/50S RIBOSOMAL PROTEIN L6/L9"/>
    <property type="match status" value="1"/>
</dbReference>
<evidence type="ECO:0000256" key="1">
    <source>
        <dbReference type="ARBA" id="ARBA00009356"/>
    </source>
</evidence>
<accession>A0A6I5ZPC3</accession>
<dbReference type="InterPro" id="IPR002358">
    <property type="entry name" value="Ribosomal_uL6_CS"/>
</dbReference>
<dbReference type="PROSITE" id="PS00525">
    <property type="entry name" value="RIBOSOMAL_L6_1"/>
    <property type="match status" value="1"/>
</dbReference>
<dbReference type="Gene3D" id="3.90.930.12">
    <property type="entry name" value="Ribosomal protein L6, alpha-beta domain"/>
    <property type="match status" value="2"/>
</dbReference>
<dbReference type="GO" id="GO:0019843">
    <property type="term" value="F:rRNA binding"/>
    <property type="evidence" value="ECO:0007669"/>
    <property type="project" value="UniProtKB-UniRule"/>
</dbReference>
<evidence type="ECO:0000256" key="7">
    <source>
        <dbReference type="RuleBase" id="RU003869"/>
    </source>
</evidence>
<evidence type="ECO:0000313" key="10">
    <source>
        <dbReference type="EMBL" id="QGP91824.1"/>
    </source>
</evidence>
<dbReference type="Pfam" id="PF00347">
    <property type="entry name" value="Ribosomal_L6"/>
    <property type="match status" value="2"/>
</dbReference>
<evidence type="ECO:0000256" key="3">
    <source>
        <dbReference type="ARBA" id="ARBA00022884"/>
    </source>
</evidence>
<dbReference type="GO" id="GO:0022625">
    <property type="term" value="C:cytosolic large ribosomal subunit"/>
    <property type="evidence" value="ECO:0007669"/>
    <property type="project" value="UniProtKB-UniRule"/>
</dbReference>
<evidence type="ECO:0000256" key="5">
    <source>
        <dbReference type="ARBA" id="ARBA00023274"/>
    </source>
</evidence>
<feature type="domain" description="Large ribosomal subunit protein uL6 alpha-beta" evidence="9">
    <location>
        <begin position="90"/>
        <end position="164"/>
    </location>
</feature>
<dbReference type="PRINTS" id="PR00059">
    <property type="entry name" value="RIBOSOMALL6"/>
</dbReference>
<comment type="function">
    <text evidence="6 8">This protein binds to the 23S rRNA, and is important in its secondary structure. It is located near the subunit interface in the base of the L7/L12 stalk, and near the tRNA binding site of the peptidyltransferase center.</text>
</comment>
<dbReference type="GO" id="GO:0002181">
    <property type="term" value="P:cytoplasmic translation"/>
    <property type="evidence" value="ECO:0007669"/>
    <property type="project" value="TreeGrafter"/>
</dbReference>
<dbReference type="InterPro" id="IPR000702">
    <property type="entry name" value="Ribosomal_uL6-like"/>
</dbReference>
<keyword evidence="2 6" id="KW-0699">rRNA-binding</keyword>
<dbReference type="SUPFAM" id="SSF56053">
    <property type="entry name" value="Ribosomal protein L6"/>
    <property type="match status" value="2"/>
</dbReference>
<evidence type="ECO:0000256" key="8">
    <source>
        <dbReference type="RuleBase" id="RU003870"/>
    </source>
</evidence>
<comment type="similarity">
    <text evidence="1 6 7">Belongs to the universal ribosomal protein uL6 family.</text>
</comment>
<keyword evidence="4 6" id="KW-0689">Ribosomal protein</keyword>
<dbReference type="EMBL" id="CP046244">
    <property type="protein sequence ID" value="QGP91824.1"/>
    <property type="molecule type" value="Genomic_DNA"/>
</dbReference>
<dbReference type="Proteomes" id="UP000425916">
    <property type="component" value="Chromosome"/>
</dbReference>
<reference evidence="10 11" key="1">
    <citation type="submission" date="2019-11" db="EMBL/GenBank/DDBJ databases">
        <title>Genome sequence of Moorella glycerini DSM11254.</title>
        <authorList>
            <person name="Poehlein A."/>
            <person name="Boeer T."/>
            <person name="Daniel R."/>
        </authorList>
    </citation>
    <scope>NUCLEOTIDE SEQUENCE [LARGE SCALE GENOMIC DNA]</scope>
    <source>
        <strain evidence="10 11">DSM 11254</strain>
    </source>
</reference>
<dbReference type="AlphaFoldDB" id="A0A6I5ZPC3"/>
<dbReference type="GO" id="GO:0003735">
    <property type="term" value="F:structural constituent of ribosome"/>
    <property type="evidence" value="ECO:0007669"/>
    <property type="project" value="UniProtKB-UniRule"/>
</dbReference>
<organism evidence="10 11">
    <name type="scientific">Neomoorella glycerini</name>
    <dbReference type="NCBI Taxonomy" id="55779"/>
    <lineage>
        <taxon>Bacteria</taxon>
        <taxon>Bacillati</taxon>
        <taxon>Bacillota</taxon>
        <taxon>Clostridia</taxon>
        <taxon>Neomoorellales</taxon>
        <taxon>Neomoorellaceae</taxon>
        <taxon>Neomoorella</taxon>
    </lineage>
</organism>
<evidence type="ECO:0000256" key="4">
    <source>
        <dbReference type="ARBA" id="ARBA00022980"/>
    </source>
</evidence>